<keyword evidence="2" id="KW-1185">Reference proteome</keyword>
<dbReference type="RefSeq" id="XP_013280191.1">
    <property type="nucleotide sequence ID" value="XM_013424737.1"/>
</dbReference>
<dbReference type="OrthoDB" id="426718at2759"/>
<dbReference type="Pfam" id="PF11913">
    <property type="entry name" value="DUF3431"/>
    <property type="match status" value="1"/>
</dbReference>
<gene>
    <name evidence="1" type="ORF">Z517_11129</name>
</gene>
<reference evidence="1 2" key="1">
    <citation type="submission" date="2015-01" db="EMBL/GenBank/DDBJ databases">
        <title>The Genome Sequence of Fonsecaea pedrosoi CBS 271.37.</title>
        <authorList>
            <consortium name="The Broad Institute Genomics Platform"/>
            <person name="Cuomo C."/>
            <person name="de Hoog S."/>
            <person name="Gorbushina A."/>
            <person name="Stielow B."/>
            <person name="Teixiera M."/>
            <person name="Abouelleil A."/>
            <person name="Chapman S.B."/>
            <person name="Priest M."/>
            <person name="Young S.K."/>
            <person name="Wortman J."/>
            <person name="Nusbaum C."/>
            <person name="Birren B."/>
        </authorList>
    </citation>
    <scope>NUCLEOTIDE SEQUENCE [LARGE SCALE GENOMIC DNA]</scope>
    <source>
        <strain evidence="1 2">CBS 271.37</strain>
    </source>
</reference>
<dbReference type="AlphaFoldDB" id="A0A0D2G6X0"/>
<proteinExistence type="predicted"/>
<name>A0A0D2G6X0_9EURO</name>
<dbReference type="GeneID" id="25310619"/>
<dbReference type="PANTHER" id="PTHR37490:SF2">
    <property type="match status" value="1"/>
</dbReference>
<dbReference type="EMBL" id="KN846975">
    <property type="protein sequence ID" value="KIW76383.1"/>
    <property type="molecule type" value="Genomic_DNA"/>
</dbReference>
<evidence type="ECO:0000313" key="1">
    <source>
        <dbReference type="EMBL" id="KIW76383.1"/>
    </source>
</evidence>
<evidence type="ECO:0000313" key="2">
    <source>
        <dbReference type="Proteomes" id="UP000053029"/>
    </source>
</evidence>
<accession>A0A0D2G6X0</accession>
<dbReference type="PANTHER" id="PTHR37490">
    <property type="entry name" value="EXPRESSED PROTEIN"/>
    <property type="match status" value="1"/>
</dbReference>
<dbReference type="InterPro" id="IPR021838">
    <property type="entry name" value="DUF3431"/>
</dbReference>
<dbReference type="Proteomes" id="UP000053029">
    <property type="component" value="Unassembled WGS sequence"/>
</dbReference>
<protein>
    <submittedName>
        <fullName evidence="1">Uncharacterized protein</fullName>
    </submittedName>
</protein>
<dbReference type="VEuPathDB" id="FungiDB:Z517_11129"/>
<dbReference type="HOGENOM" id="CLU_031559_2_1_1"/>
<organism evidence="1 2">
    <name type="scientific">Fonsecaea pedrosoi CBS 271.37</name>
    <dbReference type="NCBI Taxonomy" id="1442368"/>
    <lineage>
        <taxon>Eukaryota</taxon>
        <taxon>Fungi</taxon>
        <taxon>Dikarya</taxon>
        <taxon>Ascomycota</taxon>
        <taxon>Pezizomycotina</taxon>
        <taxon>Eurotiomycetes</taxon>
        <taxon>Chaetothyriomycetidae</taxon>
        <taxon>Chaetothyriales</taxon>
        <taxon>Herpotrichiellaceae</taxon>
        <taxon>Fonsecaea</taxon>
    </lineage>
</organism>
<sequence length="263" mass="30608">MALGLFLRTSPDFHFGLEPGNNSKAWIYSGPEAEDKAVIMAKIHSDNVDWVFYHLPDWKQAIYYMDEPTKGKLHPPLNKGREAMAYLTFIIDHYDLLPSYMVFVHPHFEGWPAAWHTDSVDHNQVISIRSLRLEYLEQHGYVNMRCIHDPGCPAEIQVDRQEDHRTAEHAMRDAWPYMFGGNYTDIPKVIAEPCCSQFAVSKTQALTRSKSDYEHYRRWLLDTPLDDDTSGRVFEYLWHVIFGQGAVHCPPIEQCWCQQFGRC</sequence>